<protein>
    <recommendedName>
        <fullName evidence="3">Nucleotide-diphospho-sugar transferase domain-containing protein</fullName>
    </recommendedName>
</protein>
<dbReference type="AlphaFoldDB" id="A0A3B0BWT5"/>
<organism evidence="1 2">
    <name type="scientific">Paenibacillus ginsengarvi</name>
    <dbReference type="NCBI Taxonomy" id="400777"/>
    <lineage>
        <taxon>Bacteria</taxon>
        <taxon>Bacillati</taxon>
        <taxon>Bacillota</taxon>
        <taxon>Bacilli</taxon>
        <taxon>Bacillales</taxon>
        <taxon>Paenibacillaceae</taxon>
        <taxon>Paenibacillus</taxon>
    </lineage>
</organism>
<dbReference type="EMBL" id="RBAH01000022">
    <property type="protein sequence ID" value="RKN75906.1"/>
    <property type="molecule type" value="Genomic_DNA"/>
</dbReference>
<evidence type="ECO:0008006" key="3">
    <source>
        <dbReference type="Google" id="ProtNLM"/>
    </source>
</evidence>
<name>A0A3B0BWT5_9BACL</name>
<reference evidence="1 2" key="1">
    <citation type="journal article" date="2007" name="Int. J. Syst. Evol. Microbiol.">
        <title>Paenibacillus ginsengarvi sp. nov., isolated from soil from ginseng cultivation.</title>
        <authorList>
            <person name="Yoon M.H."/>
            <person name="Ten L.N."/>
            <person name="Im W.T."/>
        </authorList>
    </citation>
    <scope>NUCLEOTIDE SEQUENCE [LARGE SCALE GENOMIC DNA]</scope>
    <source>
        <strain evidence="1 2">KCTC 13059</strain>
    </source>
</reference>
<dbReference type="Pfam" id="PF20102">
    <property type="entry name" value="DUF6492"/>
    <property type="match status" value="1"/>
</dbReference>
<accession>A0A3B0BWT5</accession>
<dbReference type="InterPro" id="IPR045499">
    <property type="entry name" value="DUF6492"/>
</dbReference>
<evidence type="ECO:0000313" key="1">
    <source>
        <dbReference type="EMBL" id="RKN75906.1"/>
    </source>
</evidence>
<dbReference type="Proteomes" id="UP000282311">
    <property type="component" value="Unassembled WGS sequence"/>
</dbReference>
<comment type="caution">
    <text evidence="1">The sequence shown here is derived from an EMBL/GenBank/DDBJ whole genome shotgun (WGS) entry which is preliminary data.</text>
</comment>
<dbReference type="OrthoDB" id="5323158at2"/>
<sequence length="263" mass="30324">MNQGHPVWSHTKIDIVIPAAPKDISVLPHTIEGARQNIRHPIGSIAVVAPDDPKIRALCKRYNCAFFDESGVVPIAKNKIDYTVNEIDRAGWIFQQLIKFSGNIVCAEEHYLVIDADTVFIRPNAFKENGKTVFHYADEYHLPYFVAYERLLGEKPVSPKSFCTHYMLFEKTKVAQLKSTIEERFHIPWYEAILQHVDRTHTSGFADYETYGNFVLSHFPGQAVMKYWNNLSLTRSKMNKTIQTDLRKLASKYNTVSFHSWNK</sequence>
<dbReference type="RefSeq" id="WP_120750135.1">
    <property type="nucleotide sequence ID" value="NZ_RBAH01000022.1"/>
</dbReference>
<evidence type="ECO:0000313" key="2">
    <source>
        <dbReference type="Proteomes" id="UP000282311"/>
    </source>
</evidence>
<gene>
    <name evidence="1" type="ORF">D7M11_25720</name>
</gene>
<keyword evidence="2" id="KW-1185">Reference proteome</keyword>
<proteinExistence type="predicted"/>